<dbReference type="EMBL" id="JAXUIC010000008">
    <property type="protein sequence ID" value="KAK4576916.1"/>
    <property type="molecule type" value="Genomic_DNA"/>
</dbReference>
<sequence length="116" mass="13561">MGLDAREKLVGLSNEDESRRLQLKGDIEQLASLEEISWRQKSRALFVKEGDNNTRFFHRLANSHRNANQIKRIEVDGVLYEDELDVRSQIVLFYQGLYKETEVGRHTMDGLDFSLY</sequence>
<name>A0AAN7EP61_QUERU</name>
<evidence type="ECO:0000313" key="2">
    <source>
        <dbReference type="Proteomes" id="UP001324115"/>
    </source>
</evidence>
<protein>
    <submittedName>
        <fullName evidence="1">Uncharacterized protein</fullName>
    </submittedName>
</protein>
<proteinExistence type="predicted"/>
<evidence type="ECO:0000313" key="1">
    <source>
        <dbReference type="EMBL" id="KAK4576916.1"/>
    </source>
</evidence>
<comment type="caution">
    <text evidence="1">The sequence shown here is derived from an EMBL/GenBank/DDBJ whole genome shotgun (WGS) entry which is preliminary data.</text>
</comment>
<gene>
    <name evidence="1" type="ORF">RGQ29_027443</name>
</gene>
<accession>A0AAN7EP61</accession>
<organism evidence="1 2">
    <name type="scientific">Quercus rubra</name>
    <name type="common">Northern red oak</name>
    <name type="synonym">Quercus borealis</name>
    <dbReference type="NCBI Taxonomy" id="3512"/>
    <lineage>
        <taxon>Eukaryota</taxon>
        <taxon>Viridiplantae</taxon>
        <taxon>Streptophyta</taxon>
        <taxon>Embryophyta</taxon>
        <taxon>Tracheophyta</taxon>
        <taxon>Spermatophyta</taxon>
        <taxon>Magnoliopsida</taxon>
        <taxon>eudicotyledons</taxon>
        <taxon>Gunneridae</taxon>
        <taxon>Pentapetalae</taxon>
        <taxon>rosids</taxon>
        <taxon>fabids</taxon>
        <taxon>Fagales</taxon>
        <taxon>Fagaceae</taxon>
        <taxon>Quercus</taxon>
    </lineage>
</organism>
<reference evidence="1 2" key="1">
    <citation type="journal article" date="2023" name="G3 (Bethesda)">
        <title>A haplotype-resolved chromosome-scale genome for Quercus rubra L. provides insights into the genetics of adaptive traits for red oak species.</title>
        <authorList>
            <person name="Kapoor B."/>
            <person name="Jenkins J."/>
            <person name="Schmutz J."/>
            <person name="Zhebentyayeva T."/>
            <person name="Kuelheim C."/>
            <person name="Coggeshall M."/>
            <person name="Heim C."/>
            <person name="Lasky J.R."/>
            <person name="Leites L."/>
            <person name="Islam-Faridi N."/>
            <person name="Romero-Severson J."/>
            <person name="DeLeo V.L."/>
            <person name="Lucas S.M."/>
            <person name="Lazic D."/>
            <person name="Gailing O."/>
            <person name="Carlson J."/>
            <person name="Staton M."/>
        </authorList>
    </citation>
    <scope>NUCLEOTIDE SEQUENCE [LARGE SCALE GENOMIC DNA]</scope>
    <source>
        <strain evidence="1">Pseudo-F2</strain>
    </source>
</reference>
<dbReference type="Proteomes" id="UP001324115">
    <property type="component" value="Unassembled WGS sequence"/>
</dbReference>
<keyword evidence="2" id="KW-1185">Reference proteome</keyword>
<dbReference type="AlphaFoldDB" id="A0AAN7EP61"/>